<evidence type="ECO:0000313" key="2">
    <source>
        <dbReference type="EMBL" id="UOO82724.1"/>
    </source>
</evidence>
<name>A0ABY4DVI3_9NEIS</name>
<proteinExistence type="predicted"/>
<gene>
    <name evidence="2" type="ORF">LVJ83_04470</name>
</gene>
<dbReference type="Gene3D" id="3.10.180.10">
    <property type="entry name" value="2,3-Dihydroxybiphenyl 1,2-Dioxygenase, domain 1"/>
    <property type="match status" value="1"/>
</dbReference>
<protein>
    <submittedName>
        <fullName evidence="2">VOC family protein</fullName>
    </submittedName>
</protein>
<evidence type="ECO:0000259" key="1">
    <source>
        <dbReference type="PROSITE" id="PS51819"/>
    </source>
</evidence>
<dbReference type="SUPFAM" id="SSF54593">
    <property type="entry name" value="Glyoxalase/Bleomycin resistance protein/Dihydroxybiphenyl dioxygenase"/>
    <property type="match status" value="1"/>
</dbReference>
<dbReference type="Pfam" id="PF00903">
    <property type="entry name" value="Glyoxalase"/>
    <property type="match status" value="1"/>
</dbReference>
<dbReference type="RefSeq" id="WP_244786719.1">
    <property type="nucleotide sequence ID" value="NZ_CP091508.1"/>
</dbReference>
<evidence type="ECO:0000313" key="3">
    <source>
        <dbReference type="Proteomes" id="UP000829817"/>
    </source>
</evidence>
<dbReference type="InterPro" id="IPR037523">
    <property type="entry name" value="VOC_core"/>
</dbReference>
<sequence length="142" mass="15852">MAFEILGIDHVVLRIRNRQRMLDFYCKVLGCTLERELTDLGLIQLRAGRSIIDFAPIDKPLGQARSGEPLPEHANLEHFCLRIEPFDEALLTAHLQAHGIRMEEPAVRYGGDGFGPSIFITDPEGNIVELKGAPERPPLEAV</sequence>
<dbReference type="InterPro" id="IPR050383">
    <property type="entry name" value="GlyoxalaseI/FosfomycinResist"/>
</dbReference>
<keyword evidence="3" id="KW-1185">Reference proteome</keyword>
<accession>A0ABY4DVI3</accession>
<dbReference type="Proteomes" id="UP000829817">
    <property type="component" value="Chromosome"/>
</dbReference>
<feature type="domain" description="VOC" evidence="1">
    <location>
        <begin position="7"/>
        <end position="133"/>
    </location>
</feature>
<dbReference type="EMBL" id="CP091508">
    <property type="protein sequence ID" value="UOO82724.1"/>
    <property type="molecule type" value="Genomic_DNA"/>
</dbReference>
<dbReference type="InterPro" id="IPR029068">
    <property type="entry name" value="Glyas_Bleomycin-R_OHBP_Dase"/>
</dbReference>
<dbReference type="PANTHER" id="PTHR21366">
    <property type="entry name" value="GLYOXALASE FAMILY PROTEIN"/>
    <property type="match status" value="1"/>
</dbReference>
<reference evidence="2 3" key="1">
    <citation type="journal article" date="2022" name="Res Sq">
        <title>Evolution of multicellular longitudinally dividing oral cavity symbionts (Neisseriaceae).</title>
        <authorList>
            <person name="Nyongesa S."/>
            <person name="Weber P."/>
            <person name="Bernet E."/>
            <person name="Pullido F."/>
            <person name="Nieckarz M."/>
            <person name="Delaby M."/>
            <person name="Nieves C."/>
            <person name="Viehboeck T."/>
            <person name="Krause N."/>
            <person name="Rivera-Millot A."/>
            <person name="Nakamura A."/>
            <person name="Vischer N."/>
            <person name="VanNieuwenhze M."/>
            <person name="Brun Y."/>
            <person name="Cava F."/>
            <person name="Bulgheresi S."/>
            <person name="Veyrier F."/>
        </authorList>
    </citation>
    <scope>NUCLEOTIDE SEQUENCE [LARGE SCALE GENOMIC DNA]</scope>
    <source>
        <strain evidence="2 3">CCUG 63373m</strain>
    </source>
</reference>
<dbReference type="PANTHER" id="PTHR21366:SF14">
    <property type="entry name" value="GLYOXALASE DOMAIN-CONTAINING PROTEIN 5"/>
    <property type="match status" value="1"/>
</dbReference>
<organism evidence="2 3">
    <name type="scientific">Uruburuella testudinis</name>
    <dbReference type="NCBI Taxonomy" id="1282863"/>
    <lineage>
        <taxon>Bacteria</taxon>
        <taxon>Pseudomonadati</taxon>
        <taxon>Pseudomonadota</taxon>
        <taxon>Betaproteobacteria</taxon>
        <taxon>Neisseriales</taxon>
        <taxon>Neisseriaceae</taxon>
        <taxon>Uruburuella</taxon>
    </lineage>
</organism>
<dbReference type="PROSITE" id="PS51819">
    <property type="entry name" value="VOC"/>
    <property type="match status" value="1"/>
</dbReference>
<dbReference type="InterPro" id="IPR004360">
    <property type="entry name" value="Glyas_Fos-R_dOase_dom"/>
</dbReference>